<feature type="domain" description="CobW/HypB/UreG nucleotide-binding" evidence="2">
    <location>
        <begin position="10"/>
        <end position="79"/>
    </location>
</feature>
<dbReference type="Pfam" id="PF02492">
    <property type="entry name" value="cobW"/>
    <property type="match status" value="1"/>
</dbReference>
<gene>
    <name evidence="3" type="ORF">LCGC14_2862260</name>
</gene>
<dbReference type="AlphaFoldDB" id="A0A0F9AWH2"/>
<feature type="region of interest" description="Disordered" evidence="1">
    <location>
        <begin position="136"/>
        <end position="158"/>
    </location>
</feature>
<reference evidence="3" key="1">
    <citation type="journal article" date="2015" name="Nature">
        <title>Complex archaea that bridge the gap between prokaryotes and eukaryotes.</title>
        <authorList>
            <person name="Spang A."/>
            <person name="Saw J.H."/>
            <person name="Jorgensen S.L."/>
            <person name="Zaremba-Niedzwiedzka K."/>
            <person name="Martijn J."/>
            <person name="Lind A.E."/>
            <person name="van Eijk R."/>
            <person name="Schleper C."/>
            <person name="Guy L."/>
            <person name="Ettema T.J."/>
        </authorList>
    </citation>
    <scope>NUCLEOTIDE SEQUENCE</scope>
</reference>
<dbReference type="InterPro" id="IPR003495">
    <property type="entry name" value="CobW/HypB/UreG_nucleotide-bd"/>
</dbReference>
<dbReference type="PANTHER" id="PTHR13748">
    <property type="entry name" value="COBW-RELATED"/>
    <property type="match status" value="1"/>
</dbReference>
<proteinExistence type="predicted"/>
<accession>A0A0F9AWH2</accession>
<evidence type="ECO:0000256" key="1">
    <source>
        <dbReference type="SAM" id="MobiDB-lite"/>
    </source>
</evidence>
<comment type="caution">
    <text evidence="3">The sequence shown here is derived from an EMBL/GenBank/DDBJ whole genome shotgun (WGS) entry which is preliminary data.</text>
</comment>
<dbReference type="PANTHER" id="PTHR13748:SF62">
    <property type="entry name" value="COBW DOMAIN-CONTAINING PROTEIN"/>
    <property type="match status" value="1"/>
</dbReference>
<dbReference type="InterPro" id="IPR051316">
    <property type="entry name" value="Zinc-reg_GTPase_activator"/>
</dbReference>
<dbReference type="Gene3D" id="3.90.226.10">
    <property type="entry name" value="2-enoyl-CoA Hydratase, Chain A, domain 1"/>
    <property type="match status" value="1"/>
</dbReference>
<dbReference type="InterPro" id="IPR029045">
    <property type="entry name" value="ClpP/crotonase-like_dom_sf"/>
</dbReference>
<dbReference type="SUPFAM" id="SSF52540">
    <property type="entry name" value="P-loop containing nucleoside triphosphate hydrolases"/>
    <property type="match status" value="1"/>
</dbReference>
<evidence type="ECO:0000259" key="2">
    <source>
        <dbReference type="Pfam" id="PF02492"/>
    </source>
</evidence>
<dbReference type="Gene3D" id="3.40.50.300">
    <property type="entry name" value="P-loop containing nucleotide triphosphate hydrolases"/>
    <property type="match status" value="1"/>
</dbReference>
<organism evidence="3">
    <name type="scientific">marine sediment metagenome</name>
    <dbReference type="NCBI Taxonomy" id="412755"/>
    <lineage>
        <taxon>unclassified sequences</taxon>
        <taxon>metagenomes</taxon>
        <taxon>ecological metagenomes</taxon>
    </lineage>
</organism>
<sequence>MIAAKKMEIFLVSGFLGAGKTTFIKHLLTSKFQGVGKVALIVNEVGNIGIDGTLLSGQNVDMIEIASGCICCTLKTDFEGIGDGVALIEIEGTLTKYRSSLFGTLGTIEIRRQIQNATRDPAVKAIVLRIDSPGGTVAATATPPPETAHPLPGRPGRW</sequence>
<dbReference type="EMBL" id="LAZR01055345">
    <property type="protein sequence ID" value="KKK76576.1"/>
    <property type="molecule type" value="Genomic_DNA"/>
</dbReference>
<evidence type="ECO:0000313" key="3">
    <source>
        <dbReference type="EMBL" id="KKK76576.1"/>
    </source>
</evidence>
<dbReference type="GO" id="GO:0005737">
    <property type="term" value="C:cytoplasm"/>
    <property type="evidence" value="ECO:0007669"/>
    <property type="project" value="TreeGrafter"/>
</dbReference>
<protein>
    <recommendedName>
        <fullName evidence="2">CobW/HypB/UreG nucleotide-binding domain-containing protein</fullName>
    </recommendedName>
</protein>
<dbReference type="InterPro" id="IPR027417">
    <property type="entry name" value="P-loop_NTPase"/>
</dbReference>
<dbReference type="SUPFAM" id="SSF52096">
    <property type="entry name" value="ClpP/crotonase"/>
    <property type="match status" value="1"/>
</dbReference>
<name>A0A0F9AWH2_9ZZZZ</name>